<keyword evidence="3" id="KW-1185">Reference proteome</keyword>
<evidence type="ECO:0000259" key="1">
    <source>
        <dbReference type="PROSITE" id="PS51746"/>
    </source>
</evidence>
<dbReference type="PROSITE" id="PS51746">
    <property type="entry name" value="PPM_2"/>
    <property type="match status" value="1"/>
</dbReference>
<accession>A0A849IFA5</accession>
<dbReference type="SUPFAM" id="SSF81606">
    <property type="entry name" value="PP2C-like"/>
    <property type="match status" value="1"/>
</dbReference>
<organism evidence="2 3">
    <name type="scientific">Enterovirga aerilata</name>
    <dbReference type="NCBI Taxonomy" id="2730920"/>
    <lineage>
        <taxon>Bacteria</taxon>
        <taxon>Pseudomonadati</taxon>
        <taxon>Pseudomonadota</taxon>
        <taxon>Alphaproteobacteria</taxon>
        <taxon>Hyphomicrobiales</taxon>
        <taxon>Methylobacteriaceae</taxon>
        <taxon>Enterovirga</taxon>
    </lineage>
</organism>
<dbReference type="InterPro" id="IPR036457">
    <property type="entry name" value="PPM-type-like_dom_sf"/>
</dbReference>
<dbReference type="AlphaFoldDB" id="A0A849IFA5"/>
<dbReference type="SMART" id="SM00331">
    <property type="entry name" value="PP2C_SIG"/>
    <property type="match status" value="1"/>
</dbReference>
<comment type="caution">
    <text evidence="2">The sequence shown here is derived from an EMBL/GenBank/DDBJ whole genome shotgun (WGS) entry which is preliminary data.</text>
</comment>
<dbReference type="Gene3D" id="3.60.40.10">
    <property type="entry name" value="PPM-type phosphatase domain"/>
    <property type="match status" value="1"/>
</dbReference>
<evidence type="ECO:0000313" key="3">
    <source>
        <dbReference type="Proteomes" id="UP000564885"/>
    </source>
</evidence>
<dbReference type="GO" id="GO:0004722">
    <property type="term" value="F:protein serine/threonine phosphatase activity"/>
    <property type="evidence" value="ECO:0007669"/>
    <property type="project" value="InterPro"/>
</dbReference>
<dbReference type="Pfam" id="PF13672">
    <property type="entry name" value="PP2C_2"/>
    <property type="match status" value="1"/>
</dbReference>
<name>A0A849IFA5_9HYPH</name>
<dbReference type="CDD" id="cd00143">
    <property type="entry name" value="PP2Cc"/>
    <property type="match status" value="1"/>
</dbReference>
<protein>
    <submittedName>
        <fullName evidence="2">Serine/threonine-protein phosphatase</fullName>
    </submittedName>
</protein>
<dbReference type="InterPro" id="IPR015655">
    <property type="entry name" value="PP2C"/>
</dbReference>
<sequence length="284" mass="30252">MASEHHQVGLNDPAEYAAAFDVGATSHPGRVRQVNEDSYLVAPANGIFAVADGMGGHEAGALASATVVQSLETIGTAVSAADLLARLEDRILRANMALHEIATQRGKIVGSTVAILLTFEDHFACVWSGDSRIYRARDGAILQLSRDHTEVRDLLERGLLTPEEAKVWPRRNVITRAIGVRAEPELELEHGSLVPGDVFVICSDGLTGHVEDHEILACVGRGGAQQATDALVELTLERGATDNVTVVVVRFEGVAAKRPAPDASDTVVIGGTRQRSNARAETMQ</sequence>
<dbReference type="InterPro" id="IPR001932">
    <property type="entry name" value="PPM-type_phosphatase-like_dom"/>
</dbReference>
<evidence type="ECO:0000313" key="2">
    <source>
        <dbReference type="EMBL" id="NNM74647.1"/>
    </source>
</evidence>
<reference evidence="2 3" key="1">
    <citation type="submission" date="2020-04" db="EMBL/GenBank/DDBJ databases">
        <title>Enterovirga sp. isolate from soil.</title>
        <authorList>
            <person name="Chea S."/>
            <person name="Kim D.-U."/>
        </authorList>
    </citation>
    <scope>NUCLEOTIDE SEQUENCE [LARGE SCALE GENOMIC DNA]</scope>
    <source>
        <strain evidence="2 3">DB1703</strain>
    </source>
</reference>
<feature type="domain" description="PPM-type phosphatase" evidence="1">
    <location>
        <begin position="21"/>
        <end position="251"/>
    </location>
</feature>
<proteinExistence type="predicted"/>
<dbReference type="SMART" id="SM00332">
    <property type="entry name" value="PP2Cc"/>
    <property type="match status" value="1"/>
</dbReference>
<dbReference type="PANTHER" id="PTHR47992">
    <property type="entry name" value="PROTEIN PHOSPHATASE"/>
    <property type="match status" value="1"/>
</dbReference>
<gene>
    <name evidence="2" type="ORF">HJG44_20000</name>
</gene>
<dbReference type="EMBL" id="JABEPP010000006">
    <property type="protein sequence ID" value="NNM74647.1"/>
    <property type="molecule type" value="Genomic_DNA"/>
</dbReference>
<dbReference type="Proteomes" id="UP000564885">
    <property type="component" value="Unassembled WGS sequence"/>
</dbReference>